<dbReference type="Pfam" id="PF13847">
    <property type="entry name" value="Methyltransf_31"/>
    <property type="match status" value="1"/>
</dbReference>
<dbReference type="AlphaFoldDB" id="H1VWI1"/>
<dbReference type="CDD" id="cd02440">
    <property type="entry name" value="AdoMet_MTases"/>
    <property type="match status" value="1"/>
</dbReference>
<dbReference type="SUPFAM" id="SSF53335">
    <property type="entry name" value="S-adenosyl-L-methionine-dependent methyltransferases"/>
    <property type="match status" value="1"/>
</dbReference>
<feature type="domain" description="Methyltransferase" evidence="2">
    <location>
        <begin position="18"/>
        <end position="140"/>
    </location>
</feature>
<proteinExistence type="inferred from homology"/>
<reference evidence="4" key="1">
    <citation type="journal article" date="2012" name="Nat. Genet.">
        <title>Lifestyle transitions in plant pathogenic Colletotrichum fungi deciphered by genome and transcriptome analyses.</title>
        <authorList>
            <person name="O'Connell R.J."/>
            <person name="Thon M.R."/>
            <person name="Hacquard S."/>
            <person name="Amyotte S.G."/>
            <person name="Kleemann J."/>
            <person name="Torres M.F."/>
            <person name="Damm U."/>
            <person name="Buiate E.A."/>
            <person name="Epstein L."/>
            <person name="Alkan N."/>
            <person name="Altmueller J."/>
            <person name="Alvarado-Balderrama L."/>
            <person name="Bauser C.A."/>
            <person name="Becker C."/>
            <person name="Birren B.W."/>
            <person name="Chen Z."/>
            <person name="Choi J."/>
            <person name="Crouch J.A."/>
            <person name="Duvick J.P."/>
            <person name="Farman M.A."/>
            <person name="Gan P."/>
            <person name="Heiman D."/>
            <person name="Henrissat B."/>
            <person name="Howard R.J."/>
            <person name="Kabbage M."/>
            <person name="Koch C."/>
            <person name="Kracher B."/>
            <person name="Kubo Y."/>
            <person name="Law A.D."/>
            <person name="Lebrun M.-H."/>
            <person name="Lee Y.-H."/>
            <person name="Miyara I."/>
            <person name="Moore N."/>
            <person name="Neumann U."/>
            <person name="Nordstroem K."/>
            <person name="Panaccione D.G."/>
            <person name="Panstruga R."/>
            <person name="Place M."/>
            <person name="Proctor R.H."/>
            <person name="Prusky D."/>
            <person name="Rech G."/>
            <person name="Reinhardt R."/>
            <person name="Rollins J.A."/>
            <person name="Rounsley S."/>
            <person name="Schardl C.L."/>
            <person name="Schwartz D.C."/>
            <person name="Shenoy N."/>
            <person name="Shirasu K."/>
            <person name="Sikhakolli U.R."/>
            <person name="Stueber K."/>
            <person name="Sukno S.A."/>
            <person name="Sweigard J.A."/>
            <person name="Takano Y."/>
            <person name="Takahara H."/>
            <person name="Trail F."/>
            <person name="van der Does H.C."/>
            <person name="Voll L.M."/>
            <person name="Will I."/>
            <person name="Young S."/>
            <person name="Zeng Q."/>
            <person name="Zhang J."/>
            <person name="Zhou S."/>
            <person name="Dickman M.B."/>
            <person name="Schulze-Lefert P."/>
            <person name="Ver Loren van Themaat E."/>
            <person name="Ma L.-J."/>
            <person name="Vaillancourt L.J."/>
        </authorList>
    </citation>
    <scope>NUCLEOTIDE SEQUENCE [LARGE SCALE GENOMIC DNA]</scope>
    <source>
        <strain evidence="4">IMI 349063</strain>
    </source>
</reference>
<comment type="similarity">
    <text evidence="1">Belongs to the methyltransferase superfamily. LaeA methyltransferase family.</text>
</comment>
<dbReference type="InterPro" id="IPR025714">
    <property type="entry name" value="Methyltranfer_dom"/>
</dbReference>
<accession>H1VWI1</accession>
<dbReference type="eggNOG" id="KOG1269">
    <property type="taxonomic scope" value="Eukaryota"/>
</dbReference>
<organism evidence="3 4">
    <name type="scientific">Colletotrichum higginsianum (strain IMI 349063)</name>
    <name type="common">Crucifer anthracnose fungus</name>
    <dbReference type="NCBI Taxonomy" id="759273"/>
    <lineage>
        <taxon>Eukaryota</taxon>
        <taxon>Fungi</taxon>
        <taxon>Dikarya</taxon>
        <taxon>Ascomycota</taxon>
        <taxon>Pezizomycotina</taxon>
        <taxon>Sordariomycetes</taxon>
        <taxon>Hypocreomycetidae</taxon>
        <taxon>Glomerellales</taxon>
        <taxon>Glomerellaceae</taxon>
        <taxon>Colletotrichum</taxon>
        <taxon>Colletotrichum destructivum species complex</taxon>
    </lineage>
</organism>
<dbReference type="Gene3D" id="3.40.50.150">
    <property type="entry name" value="Vaccinia Virus protein VP39"/>
    <property type="match status" value="1"/>
</dbReference>
<sequence>MANSVPYLVPVLDSLPPNFTLLDVGCGPASITVDIARRYPSATILAIDGSPAVISQARDAAQKANVQNVRFAVGDALDLGPTASEPGFELIKGACDVGKTTMRLAHTHNVVMHTSDAPRALVELRSAVKVGGFVCCKEADRACLMLWPENQAIRRTYEVISAIMDAKGCDPYVGRKLKTYAMAAGFSSNDITVGQAPWVVSSREERENWGGLVARTSADAEARASIESEARCIGLEINLEELQKGWRDWIDDDTACASISDIYVVCRNH</sequence>
<dbReference type="GO" id="GO:0008168">
    <property type="term" value="F:methyltransferase activity"/>
    <property type="evidence" value="ECO:0007669"/>
    <property type="project" value="UniProtKB-KW"/>
</dbReference>
<dbReference type="STRING" id="759273.H1VWI1"/>
<evidence type="ECO:0000313" key="3">
    <source>
        <dbReference type="EMBL" id="CCF44593.1"/>
    </source>
</evidence>
<keyword evidence="3" id="KW-0489">Methyltransferase</keyword>
<dbReference type="GO" id="GO:0032259">
    <property type="term" value="P:methylation"/>
    <property type="evidence" value="ECO:0007669"/>
    <property type="project" value="UniProtKB-KW"/>
</dbReference>
<evidence type="ECO:0000256" key="1">
    <source>
        <dbReference type="ARBA" id="ARBA00038158"/>
    </source>
</evidence>
<dbReference type="Proteomes" id="UP000007174">
    <property type="component" value="Unassembled WGS sequence"/>
</dbReference>
<dbReference type="VEuPathDB" id="FungiDB:CH63R_08358"/>
<dbReference type="PANTHER" id="PTHR43591:SF24">
    <property type="entry name" value="2-METHOXY-6-POLYPRENYL-1,4-BENZOQUINOL METHYLASE, MITOCHONDRIAL"/>
    <property type="match status" value="1"/>
</dbReference>
<dbReference type="PANTHER" id="PTHR43591">
    <property type="entry name" value="METHYLTRANSFERASE"/>
    <property type="match status" value="1"/>
</dbReference>
<protein>
    <submittedName>
        <fullName evidence="3">Methyltransferase</fullName>
    </submittedName>
</protein>
<dbReference type="InterPro" id="IPR029063">
    <property type="entry name" value="SAM-dependent_MTases_sf"/>
</dbReference>
<dbReference type="EMBL" id="CACQ02007012">
    <property type="protein sequence ID" value="CCF44593.1"/>
    <property type="molecule type" value="Genomic_DNA"/>
</dbReference>
<evidence type="ECO:0000313" key="4">
    <source>
        <dbReference type="Proteomes" id="UP000007174"/>
    </source>
</evidence>
<dbReference type="HOGENOM" id="CLU_057148_1_0_1"/>
<keyword evidence="3" id="KW-0808">Transferase</keyword>
<name>H1VWI1_COLHI</name>
<gene>
    <name evidence="3" type="ORF">CH063_03375</name>
</gene>
<evidence type="ECO:0000259" key="2">
    <source>
        <dbReference type="Pfam" id="PF13847"/>
    </source>
</evidence>